<organism evidence="3">
    <name type="scientific">Tolypothrix bouteillei VB521301</name>
    <dbReference type="NCBI Taxonomy" id="1479485"/>
    <lineage>
        <taxon>Bacteria</taxon>
        <taxon>Bacillati</taxon>
        <taxon>Cyanobacteriota</taxon>
        <taxon>Cyanophyceae</taxon>
        <taxon>Nostocales</taxon>
        <taxon>Tolypothrichaceae</taxon>
        <taxon>Tolypothrix</taxon>
    </lineage>
</organism>
<sequence>MDRKTATGFLLILFLIFVGFGDSFLPKPLSSTSLNTRTTINKWVIGLFPSWRPKTNPNQRTEKAIEETEKGFKNGGK</sequence>
<name>A0A0C1N8Z0_9CYAN</name>
<protein>
    <recommendedName>
        <fullName evidence="5">Ketol-acid reductoisomerase</fullName>
    </recommendedName>
</protein>
<dbReference type="AlphaFoldDB" id="A0A0C1N8Z0"/>
<evidence type="ECO:0000313" key="4">
    <source>
        <dbReference type="Proteomes" id="UP000029738"/>
    </source>
</evidence>
<dbReference type="RefSeq" id="WP_038090584.1">
    <property type="nucleotide sequence ID" value="NZ_JHEG04000001.1"/>
</dbReference>
<reference evidence="3" key="1">
    <citation type="journal article" date="2015" name="Genome Announc.">
        <title>Draft Genome Sequence of Tolypothrix boutellei Strain VB521301.</title>
        <authorList>
            <person name="Chandrababunaidu M.M."/>
            <person name="Singh D."/>
            <person name="Sen D."/>
            <person name="Bhan S."/>
            <person name="Das S."/>
            <person name="Gupta A."/>
            <person name="Adhikary S.P."/>
            <person name="Tripathy S."/>
        </authorList>
    </citation>
    <scope>NUCLEOTIDE SEQUENCE</scope>
    <source>
        <strain evidence="3">VB521301</strain>
    </source>
</reference>
<dbReference type="EMBL" id="JHEG02000058">
    <property type="protein sequence ID" value="KIE09071.1"/>
    <property type="molecule type" value="Genomic_DNA"/>
</dbReference>
<gene>
    <name evidence="3" type="ORF">DA73_0231990</name>
    <name evidence="2" type="ORF">DA73_0400006985</name>
</gene>
<evidence type="ECO:0000256" key="1">
    <source>
        <dbReference type="SAM" id="MobiDB-lite"/>
    </source>
</evidence>
<dbReference type="EMBL" id="JHEG04000001">
    <property type="protein sequence ID" value="KAF3885231.1"/>
    <property type="molecule type" value="Genomic_DNA"/>
</dbReference>
<evidence type="ECO:0000313" key="2">
    <source>
        <dbReference type="EMBL" id="KAF3885231.1"/>
    </source>
</evidence>
<dbReference type="OrthoDB" id="468366at2"/>
<dbReference type="Proteomes" id="UP000029738">
    <property type="component" value="Unassembled WGS sequence"/>
</dbReference>
<feature type="compositionally biased region" description="Basic and acidic residues" evidence="1">
    <location>
        <begin position="60"/>
        <end position="77"/>
    </location>
</feature>
<proteinExistence type="predicted"/>
<reference evidence="2" key="2">
    <citation type="submission" date="2019-11" db="EMBL/GenBank/DDBJ databases">
        <title>Improved Assembly of Tolypothrix boutellei genome.</title>
        <authorList>
            <person name="Sarangi A.N."/>
            <person name="Mukherjee M."/>
            <person name="Ghosh S."/>
            <person name="Singh D."/>
            <person name="Das A."/>
            <person name="Kant S."/>
            <person name="Prusty A."/>
            <person name="Tripathy S."/>
        </authorList>
    </citation>
    <scope>NUCLEOTIDE SEQUENCE</scope>
    <source>
        <strain evidence="2">VB521301</strain>
    </source>
</reference>
<evidence type="ECO:0008006" key="5">
    <source>
        <dbReference type="Google" id="ProtNLM"/>
    </source>
</evidence>
<dbReference type="STRING" id="1479485.DA73_0231990"/>
<feature type="region of interest" description="Disordered" evidence="1">
    <location>
        <begin position="54"/>
        <end position="77"/>
    </location>
</feature>
<keyword evidence="4" id="KW-1185">Reference proteome</keyword>
<evidence type="ECO:0000313" key="3">
    <source>
        <dbReference type="EMBL" id="KIE09071.1"/>
    </source>
</evidence>
<comment type="caution">
    <text evidence="3">The sequence shown here is derived from an EMBL/GenBank/DDBJ whole genome shotgun (WGS) entry which is preliminary data.</text>
</comment>
<accession>A0A0C1N8Z0</accession>